<name>A0AAV5EB44_ELECO</name>
<dbReference type="InterPro" id="IPR001938">
    <property type="entry name" value="Thaumatin"/>
</dbReference>
<dbReference type="FunFam" id="2.60.110.10:FF:000002">
    <property type="entry name" value="Thaumatin-like protein 1a"/>
    <property type="match status" value="1"/>
</dbReference>
<dbReference type="PANTHER" id="PTHR31048">
    <property type="entry name" value="OS03G0233200 PROTEIN"/>
    <property type="match status" value="1"/>
</dbReference>
<evidence type="ECO:0000313" key="4">
    <source>
        <dbReference type="Proteomes" id="UP001054889"/>
    </source>
</evidence>
<evidence type="ECO:0000256" key="2">
    <source>
        <dbReference type="ARBA" id="ARBA00023157"/>
    </source>
</evidence>
<dbReference type="Proteomes" id="UP001054889">
    <property type="component" value="Unassembled WGS sequence"/>
</dbReference>
<comment type="caution">
    <text evidence="3">The sequence shown here is derived from an EMBL/GenBank/DDBJ whole genome shotgun (WGS) entry which is preliminary data.</text>
</comment>
<dbReference type="PROSITE" id="PS51367">
    <property type="entry name" value="THAUMATIN_2"/>
    <property type="match status" value="1"/>
</dbReference>
<evidence type="ECO:0000256" key="1">
    <source>
        <dbReference type="ARBA" id="ARBA00010607"/>
    </source>
</evidence>
<accession>A0AAV5EB44</accession>
<dbReference type="InterPro" id="IPR037176">
    <property type="entry name" value="Osmotin/thaumatin-like_sf"/>
</dbReference>
<evidence type="ECO:0008006" key="5">
    <source>
        <dbReference type="Google" id="ProtNLM"/>
    </source>
</evidence>
<gene>
    <name evidence="3" type="primary">gb07988</name>
    <name evidence="3" type="ORF">PR202_gb07988</name>
</gene>
<reference evidence="3" key="2">
    <citation type="submission" date="2021-12" db="EMBL/GenBank/DDBJ databases">
        <title>Resequencing data analysis of finger millet.</title>
        <authorList>
            <person name="Hatakeyama M."/>
            <person name="Aluri S."/>
            <person name="Balachadran M.T."/>
            <person name="Sivarajan S.R."/>
            <person name="Poveda L."/>
            <person name="Shimizu-Inatsugi R."/>
            <person name="Schlapbach R."/>
            <person name="Sreeman S.M."/>
            <person name="Shimizu K.K."/>
        </authorList>
    </citation>
    <scope>NUCLEOTIDE SEQUENCE</scope>
</reference>
<dbReference type="EMBL" id="BQKI01000075">
    <property type="protein sequence ID" value="GJN20594.1"/>
    <property type="molecule type" value="Genomic_DNA"/>
</dbReference>
<evidence type="ECO:0000313" key="3">
    <source>
        <dbReference type="EMBL" id="GJN20594.1"/>
    </source>
</evidence>
<dbReference type="Pfam" id="PF00314">
    <property type="entry name" value="Thaumatin"/>
    <property type="match status" value="1"/>
</dbReference>
<keyword evidence="2" id="KW-1015">Disulfide bond</keyword>
<reference evidence="3" key="1">
    <citation type="journal article" date="2018" name="DNA Res.">
        <title>Multiple hybrid de novo genome assembly of finger millet, an orphan allotetraploid crop.</title>
        <authorList>
            <person name="Hatakeyama M."/>
            <person name="Aluri S."/>
            <person name="Balachadran M.T."/>
            <person name="Sivarajan S.R."/>
            <person name="Patrignani A."/>
            <person name="Gruter S."/>
            <person name="Poveda L."/>
            <person name="Shimizu-Inatsugi R."/>
            <person name="Baeten J."/>
            <person name="Francoijs K.J."/>
            <person name="Nataraja K.N."/>
            <person name="Reddy Y.A.N."/>
            <person name="Phadnis S."/>
            <person name="Ravikumar R.L."/>
            <person name="Schlapbach R."/>
            <person name="Sreeman S.M."/>
            <person name="Shimizu K.K."/>
        </authorList>
    </citation>
    <scope>NUCLEOTIDE SEQUENCE</scope>
</reference>
<organism evidence="3 4">
    <name type="scientific">Eleusine coracana subsp. coracana</name>
    <dbReference type="NCBI Taxonomy" id="191504"/>
    <lineage>
        <taxon>Eukaryota</taxon>
        <taxon>Viridiplantae</taxon>
        <taxon>Streptophyta</taxon>
        <taxon>Embryophyta</taxon>
        <taxon>Tracheophyta</taxon>
        <taxon>Spermatophyta</taxon>
        <taxon>Magnoliopsida</taxon>
        <taxon>Liliopsida</taxon>
        <taxon>Poales</taxon>
        <taxon>Poaceae</taxon>
        <taxon>PACMAD clade</taxon>
        <taxon>Chloridoideae</taxon>
        <taxon>Cynodonteae</taxon>
        <taxon>Eleusininae</taxon>
        <taxon>Eleusine</taxon>
    </lineage>
</organism>
<proteinExistence type="inferred from homology"/>
<sequence>MLPPPNHTLLFFHCNASHTERTIPHLIAFLKTAKSASSSIERDGASLLCSSSITRSRSDAPRSAVVVAYAGRLEGVVVFHVANKCPFPIWPATAPNTGHPVLAGGGFFLPPRKSKRVVAPPTWTGRFWARTACNFTNNSNSNSNAAACLTGDCDGRLACNGSIGAPPATLVEVSLLRAGPTTSYDVSLVDGYNLPVAVAPTTTGGKPQCAVITGCAKDVNAACPPELQVTTTTTTTDGGKKQKDVVVACKSACLAFGLDALCCRGKYATPDTCRASVYSRVFKDACPAYYSYAYDTTAATGSGCYAPEYIITFCPDRWGQEITDRAAQM</sequence>
<protein>
    <recommendedName>
        <fullName evidence="5">Thaumatin-like protein</fullName>
    </recommendedName>
</protein>
<keyword evidence="4" id="KW-1185">Reference proteome</keyword>
<comment type="similarity">
    <text evidence="1">Belongs to the thaumatin family.</text>
</comment>
<dbReference type="SUPFAM" id="SSF49870">
    <property type="entry name" value="Osmotin, thaumatin-like protein"/>
    <property type="match status" value="1"/>
</dbReference>
<dbReference type="SMART" id="SM00205">
    <property type="entry name" value="THN"/>
    <property type="match status" value="1"/>
</dbReference>
<dbReference type="AlphaFoldDB" id="A0AAV5EB44"/>
<dbReference type="CDD" id="cd09218">
    <property type="entry name" value="TLP-PA"/>
    <property type="match status" value="1"/>
</dbReference>
<dbReference type="Gene3D" id="2.60.110.10">
    <property type="entry name" value="Thaumatin"/>
    <property type="match status" value="1"/>
</dbReference>